<accession>W4MF06</accession>
<dbReference type="InterPro" id="IPR013406">
    <property type="entry name" value="CHP02574_addiction_mod"/>
</dbReference>
<sequence>MDLSTTLAEIVSLSIDERLSLVEAIWDSIAAEPGEPELTEAQRQELERRLAAHTASPEDVLPWEEVKAQALARARR</sequence>
<dbReference type="EMBL" id="AZHX01000201">
    <property type="protein sequence ID" value="ETX08511.1"/>
    <property type="molecule type" value="Genomic_DNA"/>
</dbReference>
<feature type="compositionally biased region" description="Basic and acidic residues" evidence="1">
    <location>
        <begin position="40"/>
        <end position="50"/>
    </location>
</feature>
<protein>
    <recommendedName>
        <fullName evidence="4">Addiction module protein</fullName>
    </recommendedName>
</protein>
<evidence type="ECO:0000313" key="3">
    <source>
        <dbReference type="Proteomes" id="UP000019140"/>
    </source>
</evidence>
<dbReference type="NCBIfam" id="TIGR02574">
    <property type="entry name" value="stabl_TIGR02574"/>
    <property type="match status" value="1"/>
</dbReference>
<dbReference type="HOGENOM" id="CLU_185169_1_0_7"/>
<dbReference type="Pfam" id="PF09720">
    <property type="entry name" value="Unstab_antitox"/>
    <property type="match status" value="1"/>
</dbReference>
<evidence type="ECO:0000256" key="1">
    <source>
        <dbReference type="SAM" id="MobiDB-lite"/>
    </source>
</evidence>
<evidence type="ECO:0008006" key="4">
    <source>
        <dbReference type="Google" id="ProtNLM"/>
    </source>
</evidence>
<proteinExistence type="predicted"/>
<name>W4MF06_9BACT</name>
<keyword evidence="3" id="KW-1185">Reference proteome</keyword>
<dbReference type="Proteomes" id="UP000019140">
    <property type="component" value="Unassembled WGS sequence"/>
</dbReference>
<organism evidence="2 3">
    <name type="scientific">Candidatus Entotheonella gemina</name>
    <dbReference type="NCBI Taxonomy" id="1429439"/>
    <lineage>
        <taxon>Bacteria</taxon>
        <taxon>Pseudomonadati</taxon>
        <taxon>Nitrospinota/Tectimicrobiota group</taxon>
        <taxon>Candidatus Tectimicrobiota</taxon>
        <taxon>Candidatus Entotheonellia</taxon>
        <taxon>Candidatus Entotheonellales</taxon>
        <taxon>Candidatus Entotheonellaceae</taxon>
        <taxon>Candidatus Entotheonella</taxon>
    </lineage>
</organism>
<comment type="caution">
    <text evidence="2">The sequence shown here is derived from an EMBL/GenBank/DDBJ whole genome shotgun (WGS) entry which is preliminary data.</text>
</comment>
<evidence type="ECO:0000313" key="2">
    <source>
        <dbReference type="EMBL" id="ETX08511.1"/>
    </source>
</evidence>
<feature type="region of interest" description="Disordered" evidence="1">
    <location>
        <begin position="33"/>
        <end position="55"/>
    </location>
</feature>
<dbReference type="AlphaFoldDB" id="W4MF06"/>
<gene>
    <name evidence="2" type="ORF">ETSY2_04990</name>
</gene>
<reference evidence="2 3" key="1">
    <citation type="journal article" date="2014" name="Nature">
        <title>An environmental bacterial taxon with a large and distinct metabolic repertoire.</title>
        <authorList>
            <person name="Wilson M.C."/>
            <person name="Mori T."/>
            <person name="Ruckert C."/>
            <person name="Uria A.R."/>
            <person name="Helf M.J."/>
            <person name="Takada K."/>
            <person name="Gernert C."/>
            <person name="Steffens U.A."/>
            <person name="Heycke N."/>
            <person name="Schmitt S."/>
            <person name="Rinke C."/>
            <person name="Helfrich E.J."/>
            <person name="Brachmann A.O."/>
            <person name="Gurgui C."/>
            <person name="Wakimoto T."/>
            <person name="Kracht M."/>
            <person name="Crusemann M."/>
            <person name="Hentschel U."/>
            <person name="Abe I."/>
            <person name="Matsunaga S."/>
            <person name="Kalinowski J."/>
            <person name="Takeyama H."/>
            <person name="Piel J."/>
        </authorList>
    </citation>
    <scope>NUCLEOTIDE SEQUENCE [LARGE SCALE GENOMIC DNA]</scope>
    <source>
        <strain evidence="3">TSY2</strain>
    </source>
</reference>